<proteinExistence type="inferred from homology"/>
<evidence type="ECO:0000313" key="16">
    <source>
        <dbReference type="EMBL" id="BCJ33355.1"/>
    </source>
</evidence>
<comment type="subcellular location">
    <subcellularLocation>
        <location evidence="2">Cell membrane</location>
        <topology evidence="2">Multi-pass membrane protein</topology>
    </subcellularLocation>
</comment>
<evidence type="ECO:0000259" key="15">
    <source>
        <dbReference type="Pfam" id="PF18075"/>
    </source>
</evidence>
<dbReference type="AlphaFoldDB" id="A0A7R7DKD7"/>
<dbReference type="Proteomes" id="UP000611640">
    <property type="component" value="Chromosome"/>
</dbReference>
<evidence type="ECO:0000256" key="11">
    <source>
        <dbReference type="ARBA" id="ARBA00023306"/>
    </source>
</evidence>
<dbReference type="InterPro" id="IPR003838">
    <property type="entry name" value="ABC3_permease_C"/>
</dbReference>
<keyword evidence="9 13" id="KW-1133">Transmembrane helix</keyword>
<dbReference type="PANTHER" id="PTHR47755:SF1">
    <property type="entry name" value="CELL DIVISION PROTEIN FTSX"/>
    <property type="match status" value="1"/>
</dbReference>
<feature type="domain" description="ABC3 transporter permease C-terminal" evidence="14">
    <location>
        <begin position="171"/>
        <end position="286"/>
    </location>
</feature>
<accession>A0A7R7DKD7</accession>
<sequence>MRAKYVLSEVFLGLWRNVTMTIAMIITMAVSLSMLGASLLLYWKVQDMQDYFNTKVEMSVFLKTGFTQDQKQQLQSELNNDNRVSKLQFESQNQAYQRFRTEFKDAKDLVDSTKPEALPASFRVKLKDPHQYAAVQADYKGKPGVESIVNQQQTLDKIFSVLNGIQNLALVVAIVQGLAALLLVANTIQVAAYSRRREVGIMKLVGASNWFIQLPFVLEAVFAGLIGAVISFIVLGVAKAFLLDKTLSGIFTAGIIPPISWNDILLTLPLLLLVAAVISAATGWVTLRFRLRT</sequence>
<evidence type="ECO:0000256" key="8">
    <source>
        <dbReference type="ARBA" id="ARBA00022692"/>
    </source>
</evidence>
<feature type="transmembrane region" description="Helical" evidence="13">
    <location>
        <begin position="212"/>
        <end position="235"/>
    </location>
</feature>
<dbReference type="GO" id="GO:0005886">
    <property type="term" value="C:plasma membrane"/>
    <property type="evidence" value="ECO:0007669"/>
    <property type="project" value="UniProtKB-SubCell"/>
</dbReference>
<dbReference type="InterPro" id="IPR047929">
    <property type="entry name" value="FtsX_actino"/>
</dbReference>
<evidence type="ECO:0000256" key="4">
    <source>
        <dbReference type="ARBA" id="ARBA00011160"/>
    </source>
</evidence>
<evidence type="ECO:0000256" key="3">
    <source>
        <dbReference type="ARBA" id="ARBA00007379"/>
    </source>
</evidence>
<dbReference type="InterPro" id="IPR040690">
    <property type="entry name" value="FtsX_ECD"/>
</dbReference>
<keyword evidence="10 12" id="KW-0472">Membrane</keyword>
<keyword evidence="17" id="KW-1185">Reference proteome</keyword>
<keyword evidence="7 12" id="KW-0132">Cell division</keyword>
<dbReference type="GO" id="GO:0051301">
    <property type="term" value="P:cell division"/>
    <property type="evidence" value="ECO:0007669"/>
    <property type="project" value="UniProtKB-KW"/>
</dbReference>
<evidence type="ECO:0000256" key="13">
    <source>
        <dbReference type="SAM" id="Phobius"/>
    </source>
</evidence>
<protein>
    <recommendedName>
        <fullName evidence="5 12">Cell division protein FtsX</fullName>
    </recommendedName>
</protein>
<keyword evidence="6 12" id="KW-1003">Cell membrane</keyword>
<dbReference type="Pfam" id="PF18075">
    <property type="entry name" value="FtsX_ECD"/>
    <property type="match status" value="1"/>
</dbReference>
<dbReference type="KEGG" id="atl:Athai_08580"/>
<comment type="function">
    <text evidence="1">Part of the ABC transporter FtsEX involved in cellular division.</text>
</comment>
<organism evidence="16 17">
    <name type="scientific">Actinocatenispora thailandica</name>
    <dbReference type="NCBI Taxonomy" id="227318"/>
    <lineage>
        <taxon>Bacteria</taxon>
        <taxon>Bacillati</taxon>
        <taxon>Actinomycetota</taxon>
        <taxon>Actinomycetes</taxon>
        <taxon>Micromonosporales</taxon>
        <taxon>Micromonosporaceae</taxon>
        <taxon>Actinocatenispora</taxon>
    </lineage>
</organism>
<feature type="domain" description="FtsX extracellular" evidence="15">
    <location>
        <begin position="56"/>
        <end position="148"/>
    </location>
</feature>
<evidence type="ECO:0000256" key="1">
    <source>
        <dbReference type="ARBA" id="ARBA00003552"/>
    </source>
</evidence>
<feature type="transmembrane region" description="Helical" evidence="13">
    <location>
        <begin position="168"/>
        <end position="192"/>
    </location>
</feature>
<feature type="transmembrane region" description="Helical" evidence="13">
    <location>
        <begin position="20"/>
        <end position="43"/>
    </location>
</feature>
<dbReference type="InterPro" id="IPR004513">
    <property type="entry name" value="FtsX"/>
</dbReference>
<evidence type="ECO:0000256" key="10">
    <source>
        <dbReference type="ARBA" id="ARBA00023136"/>
    </source>
</evidence>
<keyword evidence="8 13" id="KW-0812">Transmembrane</keyword>
<dbReference type="PANTHER" id="PTHR47755">
    <property type="entry name" value="CELL DIVISION PROTEIN FTSX"/>
    <property type="match status" value="1"/>
</dbReference>
<reference evidence="16 17" key="1">
    <citation type="submission" date="2020-08" db="EMBL/GenBank/DDBJ databases">
        <title>Whole genome shotgun sequence of Actinocatenispora thailandica NBRC 105041.</title>
        <authorList>
            <person name="Komaki H."/>
            <person name="Tamura T."/>
        </authorList>
    </citation>
    <scope>NUCLEOTIDE SEQUENCE [LARGE SCALE GENOMIC DNA]</scope>
    <source>
        <strain evidence="16 17">NBRC 105041</strain>
    </source>
</reference>
<dbReference type="EMBL" id="AP023355">
    <property type="protein sequence ID" value="BCJ33355.1"/>
    <property type="molecule type" value="Genomic_DNA"/>
</dbReference>
<dbReference type="PIRSF" id="PIRSF003097">
    <property type="entry name" value="FtsX"/>
    <property type="match status" value="1"/>
</dbReference>
<dbReference type="Pfam" id="PF02687">
    <property type="entry name" value="FtsX"/>
    <property type="match status" value="1"/>
</dbReference>
<dbReference type="RefSeq" id="WP_203960262.1">
    <property type="nucleotide sequence ID" value="NZ_AP023355.1"/>
</dbReference>
<evidence type="ECO:0000256" key="6">
    <source>
        <dbReference type="ARBA" id="ARBA00022475"/>
    </source>
</evidence>
<dbReference type="NCBIfam" id="NF038346">
    <property type="entry name" value="FtsX_actino"/>
    <property type="match status" value="1"/>
</dbReference>
<evidence type="ECO:0000256" key="7">
    <source>
        <dbReference type="ARBA" id="ARBA00022618"/>
    </source>
</evidence>
<keyword evidence="11 12" id="KW-0131">Cell cycle</keyword>
<evidence type="ECO:0000256" key="9">
    <source>
        <dbReference type="ARBA" id="ARBA00022989"/>
    </source>
</evidence>
<evidence type="ECO:0000313" key="17">
    <source>
        <dbReference type="Proteomes" id="UP000611640"/>
    </source>
</evidence>
<gene>
    <name evidence="16" type="primary">ftsX</name>
    <name evidence="16" type="ORF">Athai_08580</name>
</gene>
<evidence type="ECO:0000259" key="14">
    <source>
        <dbReference type="Pfam" id="PF02687"/>
    </source>
</evidence>
<dbReference type="Gene3D" id="3.30.70.3040">
    <property type="match status" value="1"/>
</dbReference>
<evidence type="ECO:0000256" key="2">
    <source>
        <dbReference type="ARBA" id="ARBA00004651"/>
    </source>
</evidence>
<comment type="subunit">
    <text evidence="4">Forms a membrane-associated complex with FtsE.</text>
</comment>
<evidence type="ECO:0000256" key="12">
    <source>
        <dbReference type="PIRNR" id="PIRNR003097"/>
    </source>
</evidence>
<comment type="similarity">
    <text evidence="3 12">Belongs to the ABC-4 integral membrane protein family. FtsX subfamily.</text>
</comment>
<evidence type="ECO:0000256" key="5">
    <source>
        <dbReference type="ARBA" id="ARBA00021907"/>
    </source>
</evidence>
<feature type="transmembrane region" description="Helical" evidence="13">
    <location>
        <begin position="266"/>
        <end position="287"/>
    </location>
</feature>
<name>A0A7R7DKD7_9ACTN</name>